<keyword evidence="5" id="KW-0804">Transcription</keyword>
<keyword evidence="4" id="KW-0238">DNA-binding</keyword>
<dbReference type="SUPFAM" id="SSF46689">
    <property type="entry name" value="Homeodomain-like"/>
    <property type="match status" value="1"/>
</dbReference>
<dbReference type="InterPro" id="IPR002078">
    <property type="entry name" value="Sigma_54_int"/>
</dbReference>
<dbReference type="Pfam" id="PF25601">
    <property type="entry name" value="AAA_lid_14"/>
    <property type="match status" value="1"/>
</dbReference>
<accession>A0A517R315</accession>
<evidence type="ECO:0000256" key="2">
    <source>
        <dbReference type="ARBA" id="ARBA00022840"/>
    </source>
</evidence>
<dbReference type="InterPro" id="IPR002197">
    <property type="entry name" value="HTH_Fis"/>
</dbReference>
<keyword evidence="1" id="KW-0547">Nucleotide-binding</keyword>
<dbReference type="InterPro" id="IPR003593">
    <property type="entry name" value="AAA+_ATPase"/>
</dbReference>
<evidence type="ECO:0000259" key="7">
    <source>
        <dbReference type="PROSITE" id="PS50045"/>
    </source>
</evidence>
<evidence type="ECO:0000313" key="8">
    <source>
        <dbReference type="EMBL" id="QDT38276.1"/>
    </source>
</evidence>
<name>A0A517R315_9PLAN</name>
<keyword evidence="3" id="KW-0805">Transcription regulation</keyword>
<dbReference type="Pfam" id="PF02954">
    <property type="entry name" value="HTH_8"/>
    <property type="match status" value="1"/>
</dbReference>
<dbReference type="InterPro" id="IPR025662">
    <property type="entry name" value="Sigma_54_int_dom_ATP-bd_1"/>
</dbReference>
<evidence type="ECO:0000256" key="1">
    <source>
        <dbReference type="ARBA" id="ARBA00022741"/>
    </source>
</evidence>
<feature type="domain" description="Sigma-54 factor interaction" evidence="7">
    <location>
        <begin position="225"/>
        <end position="454"/>
    </location>
</feature>
<dbReference type="EMBL" id="CP036268">
    <property type="protein sequence ID" value="QDT38276.1"/>
    <property type="molecule type" value="Genomic_DNA"/>
</dbReference>
<dbReference type="GO" id="GO:0005524">
    <property type="term" value="F:ATP binding"/>
    <property type="evidence" value="ECO:0007669"/>
    <property type="project" value="UniProtKB-KW"/>
</dbReference>
<dbReference type="InterPro" id="IPR009057">
    <property type="entry name" value="Homeodomain-like_sf"/>
</dbReference>
<dbReference type="Gene3D" id="3.40.50.300">
    <property type="entry name" value="P-loop containing nucleotide triphosphate hydrolases"/>
    <property type="match status" value="1"/>
</dbReference>
<dbReference type="SMART" id="SM00382">
    <property type="entry name" value="AAA"/>
    <property type="match status" value="1"/>
</dbReference>
<evidence type="ECO:0000313" key="9">
    <source>
        <dbReference type="Proteomes" id="UP000317318"/>
    </source>
</evidence>
<keyword evidence="9" id="KW-1185">Reference proteome</keyword>
<feature type="compositionally biased region" description="Polar residues" evidence="6">
    <location>
        <begin position="163"/>
        <end position="182"/>
    </location>
</feature>
<organism evidence="8 9">
    <name type="scientific">Stratiformator vulcanicus</name>
    <dbReference type="NCBI Taxonomy" id="2527980"/>
    <lineage>
        <taxon>Bacteria</taxon>
        <taxon>Pseudomonadati</taxon>
        <taxon>Planctomycetota</taxon>
        <taxon>Planctomycetia</taxon>
        <taxon>Planctomycetales</taxon>
        <taxon>Planctomycetaceae</taxon>
        <taxon>Stratiformator</taxon>
    </lineage>
</organism>
<dbReference type="PRINTS" id="PR01590">
    <property type="entry name" value="HTHFIS"/>
</dbReference>
<protein>
    <submittedName>
        <fullName evidence="8">Transcriptional regulatory protein ZraR</fullName>
    </submittedName>
</protein>
<dbReference type="CDD" id="cd00009">
    <property type="entry name" value="AAA"/>
    <property type="match status" value="1"/>
</dbReference>
<dbReference type="PROSITE" id="PS00675">
    <property type="entry name" value="SIGMA54_INTERACT_1"/>
    <property type="match status" value="1"/>
</dbReference>
<feature type="region of interest" description="Disordered" evidence="6">
    <location>
        <begin position="161"/>
        <end position="196"/>
    </location>
</feature>
<dbReference type="Gene3D" id="1.10.10.60">
    <property type="entry name" value="Homeodomain-like"/>
    <property type="match status" value="1"/>
</dbReference>
<dbReference type="PROSITE" id="PS50045">
    <property type="entry name" value="SIGMA54_INTERACT_4"/>
    <property type="match status" value="1"/>
</dbReference>
<sequence>MKRYAVCVSSSSFYQAGPRPNADIESPSAIKTPTPVITMTQPVFAVISPRSAFLEELRENLAEVGRTILCDDLLEAPRLLRPDPPDIVVADLVRFDRDRSPNDDFIQSLRQAVPATKLFAVVHDLCPETIARQAKQASVVLLSQNLSMTDVAQRLITAVRHSAGSSRGNSPTELTANVSVGNASGHMRPLNHRDENENRVGKVSIDQSSDQPGNTHVLAGLTRQFETLSPKLQEMLSELQIAARHDVTVLLIGETGSGKTFLSKLIHEVSPRRDEPFLTVACGALPSDLIESELFGHVKGAFTSAHADKEGKFVAAHGGTILLDEIDVLGPEQQVKLLRVIETGEFEPVGSNQTLQCAARLVVASNLDLKPLVEEGKFRPDLYYRLSMLKFQLPPLRERPADIESLARKFVEQLATRHGVAISRIERGFVEALSLYPWPGNVRELENVVRRAVIYCQDGVLAASHLPHHILSGDAGPTNDPSVRLGPNMSRPMPEVDTEPPTLEKQVAASEQEVIEQTLFRNNFSRTNSAKELGISRVTLYNKMKKYGILQNN</sequence>
<dbReference type="PANTHER" id="PTHR32071:SF14">
    <property type="entry name" value="TRANSCRIPTIONAL REGULATORY PROTEIN RTCR"/>
    <property type="match status" value="1"/>
</dbReference>
<dbReference type="Proteomes" id="UP000317318">
    <property type="component" value="Chromosome"/>
</dbReference>
<proteinExistence type="predicted"/>
<dbReference type="KEGG" id="svp:Pan189_26660"/>
<dbReference type="Gene3D" id="1.10.8.60">
    <property type="match status" value="1"/>
</dbReference>
<dbReference type="PROSITE" id="PS00688">
    <property type="entry name" value="SIGMA54_INTERACT_3"/>
    <property type="match status" value="1"/>
</dbReference>
<dbReference type="GO" id="GO:0043565">
    <property type="term" value="F:sequence-specific DNA binding"/>
    <property type="evidence" value="ECO:0007669"/>
    <property type="project" value="InterPro"/>
</dbReference>
<gene>
    <name evidence="8" type="primary">zraR_6</name>
    <name evidence="8" type="ORF">Pan189_26660</name>
</gene>
<dbReference type="PROSITE" id="PS00676">
    <property type="entry name" value="SIGMA54_INTERACT_2"/>
    <property type="match status" value="1"/>
</dbReference>
<dbReference type="GO" id="GO:0006355">
    <property type="term" value="P:regulation of DNA-templated transcription"/>
    <property type="evidence" value="ECO:0007669"/>
    <property type="project" value="InterPro"/>
</dbReference>
<dbReference type="InterPro" id="IPR025944">
    <property type="entry name" value="Sigma_54_int_dom_CS"/>
</dbReference>
<dbReference type="InterPro" id="IPR058031">
    <property type="entry name" value="AAA_lid_NorR"/>
</dbReference>
<evidence type="ECO:0000256" key="5">
    <source>
        <dbReference type="ARBA" id="ARBA00023163"/>
    </source>
</evidence>
<evidence type="ECO:0000256" key="3">
    <source>
        <dbReference type="ARBA" id="ARBA00023015"/>
    </source>
</evidence>
<keyword evidence="2" id="KW-0067">ATP-binding</keyword>
<dbReference type="FunFam" id="3.40.50.300:FF:000006">
    <property type="entry name" value="DNA-binding transcriptional regulator NtrC"/>
    <property type="match status" value="1"/>
</dbReference>
<evidence type="ECO:0000256" key="6">
    <source>
        <dbReference type="SAM" id="MobiDB-lite"/>
    </source>
</evidence>
<dbReference type="PANTHER" id="PTHR32071">
    <property type="entry name" value="TRANSCRIPTIONAL REGULATORY PROTEIN"/>
    <property type="match status" value="1"/>
</dbReference>
<dbReference type="Pfam" id="PF00158">
    <property type="entry name" value="Sigma54_activat"/>
    <property type="match status" value="1"/>
</dbReference>
<dbReference type="InterPro" id="IPR025943">
    <property type="entry name" value="Sigma_54_int_dom_ATP-bd_2"/>
</dbReference>
<evidence type="ECO:0000256" key="4">
    <source>
        <dbReference type="ARBA" id="ARBA00023125"/>
    </source>
</evidence>
<reference evidence="8 9" key="1">
    <citation type="submission" date="2019-02" db="EMBL/GenBank/DDBJ databases">
        <title>Deep-cultivation of Planctomycetes and their phenomic and genomic characterization uncovers novel biology.</title>
        <authorList>
            <person name="Wiegand S."/>
            <person name="Jogler M."/>
            <person name="Boedeker C."/>
            <person name="Pinto D."/>
            <person name="Vollmers J."/>
            <person name="Rivas-Marin E."/>
            <person name="Kohn T."/>
            <person name="Peeters S.H."/>
            <person name="Heuer A."/>
            <person name="Rast P."/>
            <person name="Oberbeckmann S."/>
            <person name="Bunk B."/>
            <person name="Jeske O."/>
            <person name="Meyerdierks A."/>
            <person name="Storesund J.E."/>
            <person name="Kallscheuer N."/>
            <person name="Luecker S."/>
            <person name="Lage O.M."/>
            <person name="Pohl T."/>
            <person name="Merkel B.J."/>
            <person name="Hornburger P."/>
            <person name="Mueller R.-W."/>
            <person name="Bruemmer F."/>
            <person name="Labrenz M."/>
            <person name="Spormann A.M."/>
            <person name="Op den Camp H."/>
            <person name="Overmann J."/>
            <person name="Amann R."/>
            <person name="Jetten M.S.M."/>
            <person name="Mascher T."/>
            <person name="Medema M.H."/>
            <person name="Devos D.P."/>
            <person name="Kaster A.-K."/>
            <person name="Ovreas L."/>
            <person name="Rohde M."/>
            <person name="Galperin M.Y."/>
            <person name="Jogler C."/>
        </authorList>
    </citation>
    <scope>NUCLEOTIDE SEQUENCE [LARGE SCALE GENOMIC DNA]</scope>
    <source>
        <strain evidence="8 9">Pan189</strain>
    </source>
</reference>
<dbReference type="SUPFAM" id="SSF52540">
    <property type="entry name" value="P-loop containing nucleoside triphosphate hydrolases"/>
    <property type="match status" value="1"/>
</dbReference>
<dbReference type="InterPro" id="IPR027417">
    <property type="entry name" value="P-loop_NTPase"/>
</dbReference>
<dbReference type="AlphaFoldDB" id="A0A517R315"/>